<evidence type="ECO:0000313" key="2">
    <source>
        <dbReference type="Proteomes" id="UP000290985"/>
    </source>
</evidence>
<dbReference type="OrthoDB" id="393234at2"/>
<reference evidence="1 2" key="1">
    <citation type="submission" date="2019-01" db="EMBL/GenBank/DDBJ databases">
        <authorList>
            <consortium name="Pathogen Informatics"/>
        </authorList>
    </citation>
    <scope>NUCLEOTIDE SEQUENCE [LARGE SCALE GENOMIC DNA]</scope>
    <source>
        <strain evidence="1 2">NCTC10181</strain>
    </source>
</reference>
<evidence type="ECO:0000313" key="1">
    <source>
        <dbReference type="EMBL" id="VEU74824.1"/>
    </source>
</evidence>
<keyword evidence="2" id="KW-1185">Reference proteome</keyword>
<dbReference type="RefSeq" id="WP_129725618.1">
    <property type="nucleotide sequence ID" value="NZ_LR215036.1"/>
</dbReference>
<dbReference type="Proteomes" id="UP000290985">
    <property type="component" value="Chromosome"/>
</dbReference>
<organism evidence="1 2">
    <name type="scientific">Mycoplasmopsis citelli</name>
    <dbReference type="NCBI Taxonomy" id="171281"/>
    <lineage>
        <taxon>Bacteria</taxon>
        <taxon>Bacillati</taxon>
        <taxon>Mycoplasmatota</taxon>
        <taxon>Mycoplasmoidales</taxon>
        <taxon>Metamycoplasmataceae</taxon>
        <taxon>Mycoplasmopsis</taxon>
    </lineage>
</organism>
<dbReference type="KEGG" id="mcit:NCTC10181_00686"/>
<name>A0A449B2R1_9BACT</name>
<sequence length="203" mass="23779">MNIYKDFQEFISLHKINLNTTQRNQIQKVLDYLQSKNYFLTTILYKLNLAIEFEKVNKEEYLQDFIEILSTELLEPDELKKILNILSLDIKPLTLKNINELLKGNLKSTEVGQKYVQESSLYNFEQIYNLANTDIKQNLSSSPYIKVLTQAIEELDEQNSTSWYEFNLNTKELYGLDFKSLVIDIITQLHSSLKNQPLNNKGV</sequence>
<gene>
    <name evidence="1" type="ORF">NCTC10181_00686</name>
</gene>
<accession>A0A449B2R1</accession>
<dbReference type="AlphaFoldDB" id="A0A449B2R1"/>
<proteinExistence type="predicted"/>
<protein>
    <submittedName>
        <fullName evidence="1">Uncharacterized protein</fullName>
    </submittedName>
</protein>
<dbReference type="EMBL" id="LR215036">
    <property type="protein sequence ID" value="VEU74824.1"/>
    <property type="molecule type" value="Genomic_DNA"/>
</dbReference>